<keyword evidence="3 5" id="KW-0560">Oxidoreductase</keyword>
<sequence length="278" mass="28873">MTLHRPDTLDAVLALLANRGRVILAGGTDVYPGLRDASPPALMIDVSGVAGMRGITRAGSDWRIGAATTWTDVIRAKLPPLFDGLKQAAREVGSVQIQNTGTVAGNLCNASPAADGIPALMALDAEVELTGLQGVRRVPLTGFIQGIRKVDLAADELMTAILVADAPGCGAFRKLGARRYLVISIAMVGAVVQTDGGRILRARVAVGSCSPVARRLADLEAALAGASVSDVSGIVDDTVLGELTPIDDVRASAAYRMDAVRTLVRRTLLDTVENSDVA</sequence>
<dbReference type="GO" id="GO:0050138">
    <property type="term" value="F:nicotinate dehydrogenase activity"/>
    <property type="evidence" value="ECO:0007669"/>
    <property type="project" value="UniProtKB-EC"/>
</dbReference>
<dbReference type="SUPFAM" id="SSF56176">
    <property type="entry name" value="FAD-binding/transporter-associated domain-like"/>
    <property type="match status" value="1"/>
</dbReference>
<dbReference type="GO" id="GO:0071949">
    <property type="term" value="F:FAD binding"/>
    <property type="evidence" value="ECO:0007669"/>
    <property type="project" value="InterPro"/>
</dbReference>
<protein>
    <submittedName>
        <fullName evidence="5">Nicotinate dehydrogenase FAD-subunit</fullName>
        <ecNumber evidence="5">1.17.1.5</ecNumber>
    </submittedName>
</protein>
<dbReference type="PANTHER" id="PTHR42659">
    <property type="entry name" value="XANTHINE DEHYDROGENASE SUBUNIT C-RELATED"/>
    <property type="match status" value="1"/>
</dbReference>
<dbReference type="InterPro" id="IPR016166">
    <property type="entry name" value="FAD-bd_PCMH"/>
</dbReference>
<organism evidence="5 6">
    <name type="scientific">Pseudosulfitobacter pseudonitzschiae</name>
    <dbReference type="NCBI Taxonomy" id="1402135"/>
    <lineage>
        <taxon>Bacteria</taxon>
        <taxon>Pseudomonadati</taxon>
        <taxon>Pseudomonadota</taxon>
        <taxon>Alphaproteobacteria</taxon>
        <taxon>Rhodobacterales</taxon>
        <taxon>Roseobacteraceae</taxon>
        <taxon>Pseudosulfitobacter</taxon>
    </lineage>
</organism>
<dbReference type="Pfam" id="PF03450">
    <property type="entry name" value="CO_deh_flav_C"/>
    <property type="match status" value="1"/>
</dbReference>
<proteinExistence type="predicted"/>
<evidence type="ECO:0000256" key="1">
    <source>
        <dbReference type="ARBA" id="ARBA00022630"/>
    </source>
</evidence>
<dbReference type="Proteomes" id="UP000199754">
    <property type="component" value="Plasmid pSMR1-2"/>
</dbReference>
<keyword evidence="1" id="KW-0285">Flavoprotein</keyword>
<accession>A0A221K7I5</accession>
<dbReference type="RefSeq" id="WP_089422956.1">
    <property type="nucleotide sequence ID" value="NZ_CP022417.1"/>
</dbReference>
<dbReference type="AlphaFoldDB" id="A0A221K7I5"/>
<name>A0A221K7I5_9RHOB</name>
<evidence type="ECO:0000256" key="2">
    <source>
        <dbReference type="ARBA" id="ARBA00022827"/>
    </source>
</evidence>
<dbReference type="SUPFAM" id="SSF55447">
    <property type="entry name" value="CO dehydrogenase flavoprotein C-terminal domain-like"/>
    <property type="match status" value="1"/>
</dbReference>
<dbReference type="Gene3D" id="3.30.43.10">
    <property type="entry name" value="Uridine Diphospho-n-acetylenolpyruvylglucosamine Reductase, domain 2"/>
    <property type="match status" value="1"/>
</dbReference>
<evidence type="ECO:0000259" key="4">
    <source>
        <dbReference type="PROSITE" id="PS51387"/>
    </source>
</evidence>
<gene>
    <name evidence="5" type="primary">ndhF</name>
    <name evidence="5" type="ORF">SULPSESMR1_04045</name>
</gene>
<evidence type="ECO:0000313" key="6">
    <source>
        <dbReference type="Proteomes" id="UP000199754"/>
    </source>
</evidence>
<dbReference type="OrthoDB" id="9814706at2"/>
<keyword evidence="2" id="KW-0274">FAD</keyword>
<feature type="domain" description="FAD-binding PCMH-type" evidence="4">
    <location>
        <begin position="1"/>
        <end position="168"/>
    </location>
</feature>
<dbReference type="SMART" id="SM01092">
    <property type="entry name" value="CO_deh_flav_C"/>
    <property type="match status" value="1"/>
</dbReference>
<reference evidence="5 6" key="1">
    <citation type="submission" date="2017-07" db="EMBL/GenBank/DDBJ databases">
        <title>Genome Sequence of Sulfitobacter pseudonitzschiae Strain SMR1 Isolated from a culture of the Diatom Skeletonema marinoi.</title>
        <authorList>
            <person name="Topel M."/>
            <person name="Pinder M.I.M."/>
            <person name="Johansson O.N."/>
            <person name="Kourtchenko O."/>
            <person name="Godhe A."/>
            <person name="Clarke A.K."/>
        </authorList>
    </citation>
    <scope>NUCLEOTIDE SEQUENCE [LARGE SCALE GENOMIC DNA]</scope>
    <source>
        <strain evidence="5 6">SMR1</strain>
        <plasmid evidence="5 6">pSMR1-2</plasmid>
    </source>
</reference>
<dbReference type="KEGG" id="spse:SULPSESMR1_04045"/>
<dbReference type="InterPro" id="IPR016167">
    <property type="entry name" value="FAD-bd_PCMH_sub1"/>
</dbReference>
<dbReference type="InterPro" id="IPR002346">
    <property type="entry name" value="Mopterin_DH_FAD-bd"/>
</dbReference>
<dbReference type="Gene3D" id="3.30.465.10">
    <property type="match status" value="1"/>
</dbReference>
<evidence type="ECO:0000313" key="5">
    <source>
        <dbReference type="EMBL" id="ASM74964.1"/>
    </source>
</evidence>
<geneLocation type="plasmid" evidence="5 6">
    <name>pSMR1-2</name>
</geneLocation>
<dbReference type="EMBL" id="CP022417">
    <property type="protein sequence ID" value="ASM74964.1"/>
    <property type="molecule type" value="Genomic_DNA"/>
</dbReference>
<dbReference type="InterPro" id="IPR016169">
    <property type="entry name" value="FAD-bd_PCMH_sub2"/>
</dbReference>
<dbReference type="InterPro" id="IPR036318">
    <property type="entry name" value="FAD-bd_PCMH-like_sf"/>
</dbReference>
<dbReference type="InterPro" id="IPR005107">
    <property type="entry name" value="CO_DH_flav_C"/>
</dbReference>
<dbReference type="Pfam" id="PF00941">
    <property type="entry name" value="FAD_binding_5"/>
    <property type="match status" value="1"/>
</dbReference>
<dbReference type="Gene3D" id="3.30.390.50">
    <property type="entry name" value="CO dehydrogenase flavoprotein, C-terminal domain"/>
    <property type="match status" value="1"/>
</dbReference>
<keyword evidence="6" id="KW-1185">Reference proteome</keyword>
<evidence type="ECO:0000256" key="3">
    <source>
        <dbReference type="ARBA" id="ARBA00023002"/>
    </source>
</evidence>
<dbReference type="InterPro" id="IPR051312">
    <property type="entry name" value="Diverse_Substr_Oxidored"/>
</dbReference>
<dbReference type="EC" id="1.17.1.5" evidence="5"/>
<dbReference type="InterPro" id="IPR036683">
    <property type="entry name" value="CO_DH_flav_C_dom_sf"/>
</dbReference>
<dbReference type="PANTHER" id="PTHR42659:SF2">
    <property type="entry name" value="XANTHINE DEHYDROGENASE SUBUNIT C-RELATED"/>
    <property type="match status" value="1"/>
</dbReference>
<dbReference type="PROSITE" id="PS51387">
    <property type="entry name" value="FAD_PCMH"/>
    <property type="match status" value="1"/>
</dbReference>
<keyword evidence="5" id="KW-0614">Plasmid</keyword>